<proteinExistence type="predicted"/>
<keyword evidence="2" id="KW-1185">Reference proteome</keyword>
<dbReference type="Proteomes" id="UP000199021">
    <property type="component" value="Unassembled WGS sequence"/>
</dbReference>
<organism evidence="1 2">
    <name type="scientific">Neolewinella agarilytica</name>
    <dbReference type="NCBI Taxonomy" id="478744"/>
    <lineage>
        <taxon>Bacteria</taxon>
        <taxon>Pseudomonadati</taxon>
        <taxon>Bacteroidota</taxon>
        <taxon>Saprospiria</taxon>
        <taxon>Saprospirales</taxon>
        <taxon>Lewinellaceae</taxon>
        <taxon>Neolewinella</taxon>
    </lineage>
</organism>
<evidence type="ECO:0000313" key="1">
    <source>
        <dbReference type="EMBL" id="SEP64192.1"/>
    </source>
</evidence>
<dbReference type="STRING" id="478744.SAMN05444359_101337"/>
<dbReference type="RefSeq" id="WP_090165057.1">
    <property type="nucleotide sequence ID" value="NZ_FOFB01000001.1"/>
</dbReference>
<sequence>MSLKKTRLTSFVFVAVLALSGASFGFLLGRSHQLSSDSTATEQLQNMSHQVKTSGALISRGADAVRRLLVK</sequence>
<dbReference type="EMBL" id="FOFB01000001">
    <property type="protein sequence ID" value="SEP64192.1"/>
    <property type="molecule type" value="Genomic_DNA"/>
</dbReference>
<name>A0A1H8ZIE0_9BACT</name>
<protein>
    <submittedName>
        <fullName evidence="1">Uncharacterized protein</fullName>
    </submittedName>
</protein>
<reference evidence="2" key="1">
    <citation type="submission" date="2016-10" db="EMBL/GenBank/DDBJ databases">
        <authorList>
            <person name="Varghese N."/>
            <person name="Submissions S."/>
        </authorList>
    </citation>
    <scope>NUCLEOTIDE SEQUENCE [LARGE SCALE GENOMIC DNA]</scope>
    <source>
        <strain evidence="2">DSM 24740</strain>
    </source>
</reference>
<gene>
    <name evidence="1" type="ORF">SAMN05444359_101337</name>
</gene>
<dbReference type="InParanoid" id="A0A1H8ZIE0"/>
<evidence type="ECO:0000313" key="2">
    <source>
        <dbReference type="Proteomes" id="UP000199021"/>
    </source>
</evidence>
<dbReference type="OrthoDB" id="1495936at2"/>
<dbReference type="AlphaFoldDB" id="A0A1H8ZIE0"/>
<accession>A0A1H8ZIE0</accession>